<proteinExistence type="predicted"/>
<feature type="region of interest" description="Disordered" evidence="1">
    <location>
        <begin position="1"/>
        <end position="20"/>
    </location>
</feature>
<evidence type="ECO:0000313" key="4">
    <source>
        <dbReference type="Proteomes" id="UP000193467"/>
    </source>
</evidence>
<dbReference type="AlphaFoldDB" id="A0A1Y2EP02"/>
<evidence type="ECO:0000256" key="1">
    <source>
        <dbReference type="SAM" id="MobiDB-lite"/>
    </source>
</evidence>
<feature type="domain" description="Transcription factor TFIIIC triple barrel" evidence="2">
    <location>
        <begin position="39"/>
        <end position="110"/>
    </location>
</feature>
<dbReference type="Gene3D" id="2.60.40.4370">
    <property type="match status" value="1"/>
</dbReference>
<feature type="compositionally biased region" description="Basic residues" evidence="1">
    <location>
        <begin position="133"/>
        <end position="142"/>
    </location>
</feature>
<organism evidence="3 4">
    <name type="scientific">Leucosporidium creatinivorum</name>
    <dbReference type="NCBI Taxonomy" id="106004"/>
    <lineage>
        <taxon>Eukaryota</taxon>
        <taxon>Fungi</taxon>
        <taxon>Dikarya</taxon>
        <taxon>Basidiomycota</taxon>
        <taxon>Pucciniomycotina</taxon>
        <taxon>Microbotryomycetes</taxon>
        <taxon>Leucosporidiales</taxon>
        <taxon>Leucosporidium</taxon>
    </lineage>
</organism>
<dbReference type="InterPro" id="IPR019481">
    <property type="entry name" value="TFIIIC_triple_barrel"/>
</dbReference>
<feature type="compositionally biased region" description="Basic residues" evidence="1">
    <location>
        <begin position="154"/>
        <end position="165"/>
    </location>
</feature>
<protein>
    <recommendedName>
        <fullName evidence="2">Transcription factor TFIIIC triple barrel domain-containing protein</fullName>
    </recommendedName>
</protein>
<name>A0A1Y2EP02_9BASI</name>
<comment type="caution">
    <text evidence="3">The sequence shown here is derived from an EMBL/GenBank/DDBJ whole genome shotgun (WGS) entry which is preliminary data.</text>
</comment>
<gene>
    <name evidence="3" type="ORF">BCR35DRAFT_333768</name>
</gene>
<sequence>MAQQPPKTIHHSHTTPPLLSPTWREVEELDDGLESDFRTCYLTLDFGSLVSMEAFEAADSFQLLVRGERHQALSRVGAQIFQGRHEELIGSELFFLPPKDDKTGFDPTPPAPNQSRIIFEPCNILSHEEAGRRRTCGRKTTKKPPADPSVPKRGPGRLKGSKNKPKPPPEADGGCSRGRRGYTSFCPTRVEAGQTFRQACDCCSCLGERWSFAIDEEQPVASGSGTRRGD</sequence>
<evidence type="ECO:0000313" key="3">
    <source>
        <dbReference type="EMBL" id="ORY73262.1"/>
    </source>
</evidence>
<dbReference type="InParanoid" id="A0A1Y2EP02"/>
<reference evidence="3 4" key="1">
    <citation type="submission" date="2016-07" db="EMBL/GenBank/DDBJ databases">
        <title>Pervasive Adenine N6-methylation of Active Genes in Fungi.</title>
        <authorList>
            <consortium name="DOE Joint Genome Institute"/>
            <person name="Mondo S.J."/>
            <person name="Dannebaum R.O."/>
            <person name="Kuo R.C."/>
            <person name="Labutti K."/>
            <person name="Haridas S."/>
            <person name="Kuo A."/>
            <person name="Salamov A."/>
            <person name="Ahrendt S.R."/>
            <person name="Lipzen A."/>
            <person name="Sullivan W."/>
            <person name="Andreopoulos W.B."/>
            <person name="Clum A."/>
            <person name="Lindquist E."/>
            <person name="Daum C."/>
            <person name="Ramamoorthy G.K."/>
            <person name="Gryganskyi A."/>
            <person name="Culley D."/>
            <person name="Magnuson J.K."/>
            <person name="James T.Y."/>
            <person name="O'Malley M.A."/>
            <person name="Stajich J.E."/>
            <person name="Spatafora J.W."/>
            <person name="Visel A."/>
            <person name="Grigoriev I.V."/>
        </authorList>
    </citation>
    <scope>NUCLEOTIDE SEQUENCE [LARGE SCALE GENOMIC DNA]</scope>
    <source>
        <strain evidence="3 4">62-1032</strain>
    </source>
</reference>
<dbReference type="Pfam" id="PF10419">
    <property type="entry name" value="TFIIIC_sub6"/>
    <property type="match status" value="1"/>
</dbReference>
<dbReference type="EMBL" id="MCGR01000047">
    <property type="protein sequence ID" value="ORY73262.1"/>
    <property type="molecule type" value="Genomic_DNA"/>
</dbReference>
<accession>A0A1Y2EP02</accession>
<keyword evidence="4" id="KW-1185">Reference proteome</keyword>
<dbReference type="STRING" id="106004.A0A1Y2EP02"/>
<evidence type="ECO:0000259" key="2">
    <source>
        <dbReference type="Pfam" id="PF10419"/>
    </source>
</evidence>
<dbReference type="Proteomes" id="UP000193467">
    <property type="component" value="Unassembled WGS sequence"/>
</dbReference>
<feature type="region of interest" description="Disordered" evidence="1">
    <location>
        <begin position="130"/>
        <end position="178"/>
    </location>
</feature>